<dbReference type="Proteomes" id="UP000236290">
    <property type="component" value="Unassembled WGS sequence"/>
</dbReference>
<feature type="region of interest" description="Disordered" evidence="1">
    <location>
        <begin position="1"/>
        <end position="53"/>
    </location>
</feature>
<sequence>MQSDDTQCGGLFDKKTQKRPAPTSPNKKTRRESGDDSLFDKVAGGILGKGSPAAKDLTRSLLEGSQESKGGGVGKARKNVVSKISAAAEKNEAAAKMKLKAATKKKAAAKMDLEVSAMLKAAAEEFEEIIATQASGSESSEDE</sequence>
<dbReference type="EMBL" id="MTYI01000049">
    <property type="protein sequence ID" value="PNP56005.1"/>
    <property type="molecule type" value="Genomic_DNA"/>
</dbReference>
<evidence type="ECO:0000256" key="1">
    <source>
        <dbReference type="SAM" id="MobiDB-lite"/>
    </source>
</evidence>
<evidence type="ECO:0000313" key="2">
    <source>
        <dbReference type="EMBL" id="PNP56005.1"/>
    </source>
</evidence>
<dbReference type="AlphaFoldDB" id="A0A2K0UDZ3"/>
<name>A0A2K0UDZ3_TRIHA</name>
<proteinExistence type="predicted"/>
<accession>A0A2K0UDZ3</accession>
<gene>
    <name evidence="2" type="ORF">THARTR1_03942</name>
</gene>
<evidence type="ECO:0000313" key="3">
    <source>
        <dbReference type="Proteomes" id="UP000236290"/>
    </source>
</evidence>
<protein>
    <submittedName>
        <fullName evidence="2">Uncharacterized protein</fullName>
    </submittedName>
</protein>
<organism evidence="2 3">
    <name type="scientific">Trichoderma harzianum</name>
    <name type="common">Hypocrea lixii</name>
    <dbReference type="NCBI Taxonomy" id="5544"/>
    <lineage>
        <taxon>Eukaryota</taxon>
        <taxon>Fungi</taxon>
        <taxon>Dikarya</taxon>
        <taxon>Ascomycota</taxon>
        <taxon>Pezizomycotina</taxon>
        <taxon>Sordariomycetes</taxon>
        <taxon>Hypocreomycetidae</taxon>
        <taxon>Hypocreales</taxon>
        <taxon>Hypocreaceae</taxon>
        <taxon>Trichoderma</taxon>
    </lineage>
</organism>
<reference evidence="2 3" key="1">
    <citation type="submission" date="2017-02" db="EMBL/GenBank/DDBJ databases">
        <title>Genomes of Trichoderma spp. with biocontrol activity.</title>
        <authorList>
            <person name="Gardiner D."/>
            <person name="Kazan K."/>
            <person name="Vos C."/>
            <person name="Harvey P."/>
        </authorList>
    </citation>
    <scope>NUCLEOTIDE SEQUENCE [LARGE SCALE GENOMIC DNA]</scope>
    <source>
        <strain evidence="2 3">Tr1</strain>
    </source>
</reference>
<comment type="caution">
    <text evidence="2">The sequence shown here is derived from an EMBL/GenBank/DDBJ whole genome shotgun (WGS) entry which is preliminary data.</text>
</comment>